<dbReference type="Gene3D" id="1.20.1070.10">
    <property type="entry name" value="Rhodopsin 7-helix transmembrane proteins"/>
    <property type="match status" value="1"/>
</dbReference>
<dbReference type="PANTHER" id="PTHR24246:SF27">
    <property type="entry name" value="ADENOSINE RECEPTOR, ISOFORM A"/>
    <property type="match status" value="1"/>
</dbReference>
<evidence type="ECO:0000313" key="12">
    <source>
        <dbReference type="EMBL" id="CAH3141936.1"/>
    </source>
</evidence>
<evidence type="ECO:0000259" key="11">
    <source>
        <dbReference type="PROSITE" id="PS50262"/>
    </source>
</evidence>
<evidence type="ECO:0000256" key="2">
    <source>
        <dbReference type="ARBA" id="ARBA00022475"/>
    </source>
</evidence>
<feature type="domain" description="G-protein coupled receptors family 1 profile" evidence="11">
    <location>
        <begin position="52"/>
        <end position="297"/>
    </location>
</feature>
<comment type="caution">
    <text evidence="12">The sequence shown here is derived from an EMBL/GenBank/DDBJ whole genome shotgun (WGS) entry which is preliminary data.</text>
</comment>
<keyword evidence="8" id="KW-0325">Glycoprotein</keyword>
<protein>
    <recommendedName>
        <fullName evidence="11">G-protein coupled receptors family 1 profile domain-containing protein</fullName>
    </recommendedName>
</protein>
<dbReference type="PRINTS" id="PR00237">
    <property type="entry name" value="GPCRRHODOPSN"/>
</dbReference>
<comment type="subcellular location">
    <subcellularLocation>
        <location evidence="1">Cell membrane</location>
        <topology evidence="1">Multi-pass membrane protein</topology>
    </subcellularLocation>
</comment>
<evidence type="ECO:0000256" key="1">
    <source>
        <dbReference type="ARBA" id="ARBA00004651"/>
    </source>
</evidence>
<keyword evidence="6 10" id="KW-0472">Membrane</keyword>
<proteinExistence type="predicted"/>
<gene>
    <name evidence="12" type="ORF">PMEA_00020041</name>
</gene>
<dbReference type="CDD" id="cd00637">
    <property type="entry name" value="7tm_classA_rhodopsin-like"/>
    <property type="match status" value="1"/>
</dbReference>
<feature type="transmembrane region" description="Helical" evidence="10">
    <location>
        <begin position="113"/>
        <end position="134"/>
    </location>
</feature>
<dbReference type="GO" id="GO:0004930">
    <property type="term" value="F:G protein-coupled receptor activity"/>
    <property type="evidence" value="ECO:0007669"/>
    <property type="project" value="UniProtKB-KW"/>
</dbReference>
<dbReference type="SUPFAM" id="SSF81321">
    <property type="entry name" value="Family A G protein-coupled receptor-like"/>
    <property type="match status" value="1"/>
</dbReference>
<keyword evidence="13" id="KW-1185">Reference proteome</keyword>
<keyword evidence="9" id="KW-0807">Transducer</keyword>
<feature type="transmembrane region" description="Helical" evidence="10">
    <location>
        <begin position="236"/>
        <end position="261"/>
    </location>
</feature>
<keyword evidence="3 10" id="KW-0812">Transmembrane</keyword>
<feature type="transmembrane region" description="Helical" evidence="10">
    <location>
        <begin position="40"/>
        <end position="62"/>
    </location>
</feature>
<evidence type="ECO:0000256" key="4">
    <source>
        <dbReference type="ARBA" id="ARBA00022989"/>
    </source>
</evidence>
<dbReference type="EMBL" id="CALNXJ010000036">
    <property type="protein sequence ID" value="CAH3141936.1"/>
    <property type="molecule type" value="Genomic_DNA"/>
</dbReference>
<evidence type="ECO:0000256" key="10">
    <source>
        <dbReference type="SAM" id="Phobius"/>
    </source>
</evidence>
<evidence type="ECO:0000256" key="8">
    <source>
        <dbReference type="ARBA" id="ARBA00023180"/>
    </source>
</evidence>
<feature type="transmembrane region" description="Helical" evidence="10">
    <location>
        <begin position="181"/>
        <end position="203"/>
    </location>
</feature>
<evidence type="ECO:0000256" key="6">
    <source>
        <dbReference type="ARBA" id="ARBA00023136"/>
    </source>
</evidence>
<evidence type="ECO:0000313" key="13">
    <source>
        <dbReference type="Proteomes" id="UP001159428"/>
    </source>
</evidence>
<dbReference type="Pfam" id="PF00001">
    <property type="entry name" value="7tm_1"/>
    <property type="match status" value="2"/>
</dbReference>
<dbReference type="Proteomes" id="UP001159428">
    <property type="component" value="Unassembled WGS sequence"/>
</dbReference>
<dbReference type="PROSITE" id="PS50262">
    <property type="entry name" value="G_PROTEIN_RECEP_F1_2"/>
    <property type="match status" value="1"/>
</dbReference>
<dbReference type="InterPro" id="IPR000276">
    <property type="entry name" value="GPCR_Rhodpsn"/>
</dbReference>
<evidence type="ECO:0000256" key="3">
    <source>
        <dbReference type="ARBA" id="ARBA00022692"/>
    </source>
</evidence>
<feature type="transmembrane region" description="Helical" evidence="10">
    <location>
        <begin position="74"/>
        <end position="93"/>
    </location>
</feature>
<evidence type="ECO:0000256" key="7">
    <source>
        <dbReference type="ARBA" id="ARBA00023170"/>
    </source>
</evidence>
<feature type="transmembrane region" description="Helical" evidence="10">
    <location>
        <begin position="281"/>
        <end position="299"/>
    </location>
</feature>
<dbReference type="InterPro" id="IPR017452">
    <property type="entry name" value="GPCR_Rhodpsn_7TM"/>
</dbReference>
<keyword evidence="7" id="KW-0675">Receptor</keyword>
<evidence type="ECO:0000256" key="5">
    <source>
        <dbReference type="ARBA" id="ARBA00023040"/>
    </source>
</evidence>
<dbReference type="PANTHER" id="PTHR24246">
    <property type="entry name" value="OLFACTORY RECEPTOR AND ADENOSINE RECEPTOR"/>
    <property type="match status" value="1"/>
</dbReference>
<reference evidence="12 13" key="1">
    <citation type="submission" date="2022-05" db="EMBL/GenBank/DDBJ databases">
        <authorList>
            <consortium name="Genoscope - CEA"/>
            <person name="William W."/>
        </authorList>
    </citation>
    <scope>NUCLEOTIDE SEQUENCE [LARGE SCALE GENOMIC DNA]</scope>
</reference>
<evidence type="ECO:0000256" key="9">
    <source>
        <dbReference type="ARBA" id="ARBA00023224"/>
    </source>
</evidence>
<name>A0AAU9XAQ2_9CNID</name>
<dbReference type="AlphaFoldDB" id="A0AAU9XAQ2"/>
<keyword evidence="5" id="KW-0297">G-protein coupled receptor</keyword>
<keyword evidence="2" id="KW-1003">Cell membrane</keyword>
<keyword evidence="4 10" id="KW-1133">Transmembrane helix</keyword>
<organism evidence="12 13">
    <name type="scientific">Pocillopora meandrina</name>
    <dbReference type="NCBI Taxonomy" id="46732"/>
    <lineage>
        <taxon>Eukaryota</taxon>
        <taxon>Metazoa</taxon>
        <taxon>Cnidaria</taxon>
        <taxon>Anthozoa</taxon>
        <taxon>Hexacorallia</taxon>
        <taxon>Scleractinia</taxon>
        <taxon>Astrocoeniina</taxon>
        <taxon>Pocilloporidae</taxon>
        <taxon>Pocillopora</taxon>
    </lineage>
</organism>
<sequence length="324" mass="36998">MNSTNATKSGLAKIISSFSREPICGSKLTFSLEVCLSSTVIMSMVASVTVVGNFLLLLTIYLNYGHLSRTPSTLLIANLGFSDLLVGLLVGFPVAVRDAYRYYGTGQKEITEIIGVFIGLTMFVNGSSTIALSVDRYIAVSDPMRYRLRVTRKRIKISVILVWISSALLCCLQFTGIGQKVYVNIYLHTHATIPIFVLTAVCIKMIQALKRHRLDMQNQRNSSIRKRREMERERKMAKTVFIILALFYLTLLPAYITLHLMHLYRGSNFELRSIFRQVDFIATRFLFVNSAIDPFVYAWRIPKYRRGFMKIMSFVKHRTKTETI</sequence>
<feature type="transmembrane region" description="Helical" evidence="10">
    <location>
        <begin position="155"/>
        <end position="175"/>
    </location>
</feature>
<accession>A0AAU9XAQ2</accession>
<dbReference type="GO" id="GO:0005886">
    <property type="term" value="C:plasma membrane"/>
    <property type="evidence" value="ECO:0007669"/>
    <property type="project" value="UniProtKB-SubCell"/>
</dbReference>
<dbReference type="SMART" id="SM01381">
    <property type="entry name" value="7TM_GPCR_Srsx"/>
    <property type="match status" value="1"/>
</dbReference>